<dbReference type="Gramene" id="BGIOSGA032570-TA">
    <property type="protein sequence ID" value="BGIOSGA032570-PA"/>
    <property type="gene ID" value="BGIOSGA032570"/>
</dbReference>
<dbReference type="InterPro" id="IPR002035">
    <property type="entry name" value="VWF_A"/>
</dbReference>
<evidence type="ECO:0000313" key="5">
    <source>
        <dbReference type="Proteomes" id="UP000007015"/>
    </source>
</evidence>
<dbReference type="GO" id="GO:0005634">
    <property type="term" value="C:nucleus"/>
    <property type="evidence" value="ECO:0007669"/>
    <property type="project" value="TreeGrafter"/>
</dbReference>
<dbReference type="Proteomes" id="UP000007015">
    <property type="component" value="Chromosome 10"/>
</dbReference>
<keyword evidence="2" id="KW-0812">Transmembrane</keyword>
<feature type="region of interest" description="Disordered" evidence="1">
    <location>
        <begin position="1"/>
        <end position="32"/>
    </location>
</feature>
<dbReference type="GO" id="GO:0005829">
    <property type="term" value="C:cytosol"/>
    <property type="evidence" value="ECO:0007669"/>
    <property type="project" value="TreeGrafter"/>
</dbReference>
<evidence type="ECO:0000256" key="1">
    <source>
        <dbReference type="SAM" id="MobiDB-lite"/>
    </source>
</evidence>
<dbReference type="Pfam" id="PF13519">
    <property type="entry name" value="VWA_2"/>
    <property type="match status" value="1"/>
</dbReference>
<dbReference type="GO" id="GO:0031593">
    <property type="term" value="F:polyubiquitin modification-dependent protein binding"/>
    <property type="evidence" value="ECO:0007669"/>
    <property type="project" value="TreeGrafter"/>
</dbReference>
<keyword evidence="5" id="KW-1185">Reference proteome</keyword>
<sequence length="202" mass="21830">MSTSVQRTCPPATHRTMTASAPPSSPGEGKTSACKLQNLLERFVVRIARTKIPPLLFLLSSASKATPVEHHAPHPSSTSLLRSRSPPPAMVLELQRSMQATMICVDDSVWMLKEDYPPTRLQAQADAANLVFATKMAVRLQPRVHTIFGVFFLTPGVFGGVVFVAVESGEHGRVPAMAGDRVRVLLALTSDPVKFLACMRGA</sequence>
<protein>
    <recommendedName>
        <fullName evidence="3">VWFA domain-containing protein</fullName>
    </recommendedName>
</protein>
<gene>
    <name evidence="4" type="ORF">OsI_32816</name>
</gene>
<keyword evidence="2" id="KW-0472">Membrane</keyword>
<dbReference type="InterPro" id="IPR027040">
    <property type="entry name" value="PSMD4"/>
</dbReference>
<evidence type="ECO:0000259" key="3">
    <source>
        <dbReference type="Pfam" id="PF13519"/>
    </source>
</evidence>
<proteinExistence type="predicted"/>
<name>B8BFU0_ORYSI</name>
<accession>B8BFU0</accession>
<dbReference type="AlphaFoldDB" id="B8BFU0"/>
<dbReference type="HOGENOM" id="CLU_1356621_0_0_1"/>
<feature type="transmembrane region" description="Helical" evidence="2">
    <location>
        <begin position="144"/>
        <end position="166"/>
    </location>
</feature>
<dbReference type="GO" id="GO:0008540">
    <property type="term" value="C:proteasome regulatory particle, base subcomplex"/>
    <property type="evidence" value="ECO:0007669"/>
    <property type="project" value="TreeGrafter"/>
</dbReference>
<keyword evidence="2" id="KW-1133">Transmembrane helix</keyword>
<dbReference type="STRING" id="39946.B8BFU0"/>
<evidence type="ECO:0000313" key="4">
    <source>
        <dbReference type="EMBL" id="EEC66597.1"/>
    </source>
</evidence>
<reference evidence="4 5" key="1">
    <citation type="journal article" date="2005" name="PLoS Biol.">
        <title>The genomes of Oryza sativa: a history of duplications.</title>
        <authorList>
            <person name="Yu J."/>
            <person name="Wang J."/>
            <person name="Lin W."/>
            <person name="Li S."/>
            <person name="Li H."/>
            <person name="Zhou J."/>
            <person name="Ni P."/>
            <person name="Dong W."/>
            <person name="Hu S."/>
            <person name="Zeng C."/>
            <person name="Zhang J."/>
            <person name="Zhang Y."/>
            <person name="Li R."/>
            <person name="Xu Z."/>
            <person name="Li S."/>
            <person name="Li X."/>
            <person name="Zheng H."/>
            <person name="Cong L."/>
            <person name="Lin L."/>
            <person name="Yin J."/>
            <person name="Geng J."/>
            <person name="Li G."/>
            <person name="Shi J."/>
            <person name="Liu J."/>
            <person name="Lv H."/>
            <person name="Li J."/>
            <person name="Wang J."/>
            <person name="Deng Y."/>
            <person name="Ran L."/>
            <person name="Shi X."/>
            <person name="Wang X."/>
            <person name="Wu Q."/>
            <person name="Li C."/>
            <person name="Ren X."/>
            <person name="Wang J."/>
            <person name="Wang X."/>
            <person name="Li D."/>
            <person name="Liu D."/>
            <person name="Zhang X."/>
            <person name="Ji Z."/>
            <person name="Zhao W."/>
            <person name="Sun Y."/>
            <person name="Zhang Z."/>
            <person name="Bao J."/>
            <person name="Han Y."/>
            <person name="Dong L."/>
            <person name="Ji J."/>
            <person name="Chen P."/>
            <person name="Wu S."/>
            <person name="Liu J."/>
            <person name="Xiao Y."/>
            <person name="Bu D."/>
            <person name="Tan J."/>
            <person name="Yang L."/>
            <person name="Ye C."/>
            <person name="Zhang J."/>
            <person name="Xu J."/>
            <person name="Zhou Y."/>
            <person name="Yu Y."/>
            <person name="Zhang B."/>
            <person name="Zhuang S."/>
            <person name="Wei H."/>
            <person name="Liu B."/>
            <person name="Lei M."/>
            <person name="Yu H."/>
            <person name="Li Y."/>
            <person name="Xu H."/>
            <person name="Wei S."/>
            <person name="He X."/>
            <person name="Fang L."/>
            <person name="Zhang Z."/>
            <person name="Zhang Y."/>
            <person name="Huang X."/>
            <person name="Su Z."/>
            <person name="Tong W."/>
            <person name="Li J."/>
            <person name="Tong Z."/>
            <person name="Li S."/>
            <person name="Ye J."/>
            <person name="Wang L."/>
            <person name="Fang L."/>
            <person name="Lei T."/>
            <person name="Chen C."/>
            <person name="Chen H."/>
            <person name="Xu Z."/>
            <person name="Li H."/>
            <person name="Huang H."/>
            <person name="Zhang F."/>
            <person name="Xu H."/>
            <person name="Li N."/>
            <person name="Zhao C."/>
            <person name="Li S."/>
            <person name="Dong L."/>
            <person name="Huang Y."/>
            <person name="Li L."/>
            <person name="Xi Y."/>
            <person name="Qi Q."/>
            <person name="Li W."/>
            <person name="Zhang B."/>
            <person name="Hu W."/>
            <person name="Zhang Y."/>
            <person name="Tian X."/>
            <person name="Jiao Y."/>
            <person name="Liang X."/>
            <person name="Jin J."/>
            <person name="Gao L."/>
            <person name="Zheng W."/>
            <person name="Hao B."/>
            <person name="Liu S."/>
            <person name="Wang W."/>
            <person name="Yuan L."/>
            <person name="Cao M."/>
            <person name="McDermott J."/>
            <person name="Samudrala R."/>
            <person name="Wang J."/>
            <person name="Wong G.K."/>
            <person name="Yang H."/>
        </authorList>
    </citation>
    <scope>NUCLEOTIDE SEQUENCE [LARGE SCALE GENOMIC DNA]</scope>
    <source>
        <strain evidence="5">cv. 93-11</strain>
    </source>
</reference>
<dbReference type="PANTHER" id="PTHR10223">
    <property type="entry name" value="26S PROTEASOME NON-ATPASE REGULATORY SUBUNIT 4"/>
    <property type="match status" value="1"/>
</dbReference>
<dbReference type="GO" id="GO:0043161">
    <property type="term" value="P:proteasome-mediated ubiquitin-dependent protein catabolic process"/>
    <property type="evidence" value="ECO:0007669"/>
    <property type="project" value="TreeGrafter"/>
</dbReference>
<feature type="domain" description="VWFA" evidence="3">
    <location>
        <begin position="101"/>
        <end position="143"/>
    </location>
</feature>
<organism evidence="4 5">
    <name type="scientific">Oryza sativa subsp. indica</name>
    <name type="common">Rice</name>
    <dbReference type="NCBI Taxonomy" id="39946"/>
    <lineage>
        <taxon>Eukaryota</taxon>
        <taxon>Viridiplantae</taxon>
        <taxon>Streptophyta</taxon>
        <taxon>Embryophyta</taxon>
        <taxon>Tracheophyta</taxon>
        <taxon>Spermatophyta</taxon>
        <taxon>Magnoliopsida</taxon>
        <taxon>Liliopsida</taxon>
        <taxon>Poales</taxon>
        <taxon>Poaceae</taxon>
        <taxon>BOP clade</taxon>
        <taxon>Oryzoideae</taxon>
        <taxon>Oryzeae</taxon>
        <taxon>Oryzinae</taxon>
        <taxon>Oryza</taxon>
        <taxon>Oryza sativa</taxon>
    </lineage>
</organism>
<dbReference type="EMBL" id="CM000135">
    <property type="protein sequence ID" value="EEC66597.1"/>
    <property type="molecule type" value="Genomic_DNA"/>
</dbReference>
<dbReference type="Gene3D" id="3.40.50.410">
    <property type="entry name" value="von Willebrand factor, type A domain"/>
    <property type="match status" value="1"/>
</dbReference>
<dbReference type="PANTHER" id="PTHR10223:SF0">
    <property type="entry name" value="26S PROTEASOME NON-ATPASE REGULATORY SUBUNIT 4"/>
    <property type="match status" value="1"/>
</dbReference>
<evidence type="ECO:0000256" key="2">
    <source>
        <dbReference type="SAM" id="Phobius"/>
    </source>
</evidence>
<dbReference type="InterPro" id="IPR036465">
    <property type="entry name" value="vWFA_dom_sf"/>
</dbReference>